<dbReference type="Proteomes" id="UP001431235">
    <property type="component" value="Unassembled WGS sequence"/>
</dbReference>
<dbReference type="InterPro" id="IPR009367">
    <property type="entry name" value="Elm1-like"/>
</dbReference>
<dbReference type="RefSeq" id="WP_250064206.1">
    <property type="nucleotide sequence ID" value="NZ_JAIKTS010000003.1"/>
</dbReference>
<keyword evidence="2" id="KW-1185">Reference proteome</keyword>
<dbReference type="PANTHER" id="PTHR33986">
    <property type="entry name" value="OS02G0535700 PROTEIN"/>
    <property type="match status" value="1"/>
</dbReference>
<protein>
    <submittedName>
        <fullName evidence="1">Mitochondrial fission ELM1 family protein</fullName>
    </submittedName>
</protein>
<dbReference type="Pfam" id="PF06258">
    <property type="entry name" value="Mito_fiss_Elm1"/>
    <property type="match status" value="1"/>
</dbReference>
<dbReference type="EMBL" id="JAIKTS010000003">
    <property type="protein sequence ID" value="MCL7714919.1"/>
    <property type="molecule type" value="Genomic_DNA"/>
</dbReference>
<evidence type="ECO:0000313" key="1">
    <source>
        <dbReference type="EMBL" id="MCL7714919.1"/>
    </source>
</evidence>
<organism evidence="1 2">
    <name type="scientific">Stenotrophomonas mori</name>
    <dbReference type="NCBI Taxonomy" id="2871096"/>
    <lineage>
        <taxon>Bacteria</taxon>
        <taxon>Pseudomonadati</taxon>
        <taxon>Pseudomonadota</taxon>
        <taxon>Gammaproteobacteria</taxon>
        <taxon>Lysobacterales</taxon>
        <taxon>Lysobacteraceae</taxon>
        <taxon>Stenotrophomonas</taxon>
    </lineage>
</organism>
<gene>
    <name evidence="1" type="ORF">K5L01_09710</name>
</gene>
<sequence length="324" mass="35042">MPYAKRSTLPWTITDGRAGNMRQAVALASALRLGGQQRLQLAPRAPWRWLAPRLAPGAVRGFGDAFERLAGLVSPALAIGCGRQAAAALRLLGRRGTRTVQILDPRIDARHWDLVVVPEHDRLRGANVLPLLGSLNPVTDEWLACGRAAFASFEQLPGPRTALLVGGPTDHAPWRQEDIAPLLAALATRLRQEGGSVLATTSRRTPRPVTQALLRAFDDVPGVIWSDGGDGSNPYAGLLGWADRVLCTPDSVNLLSEACATRAPVGVLLSQKARGRLRHFQNALRDRGRLLDGLQLLDVDPDHPVEPLRETPRIAAEVALRLDL</sequence>
<reference evidence="1 2" key="1">
    <citation type="submission" date="2021-08" db="EMBL/GenBank/DDBJ databases">
        <title>Novel members of of the genus Stenotrophomonas from differernt environment.</title>
        <authorList>
            <person name="Deng Y."/>
        </authorList>
    </citation>
    <scope>NUCLEOTIDE SEQUENCE [LARGE SCALE GENOMIC DNA]</scope>
    <source>
        <strain evidence="1 2">CPCC 101365</strain>
    </source>
</reference>
<proteinExistence type="predicted"/>
<name>A0ABT0SJ03_9GAMM</name>
<evidence type="ECO:0000313" key="2">
    <source>
        <dbReference type="Proteomes" id="UP001431235"/>
    </source>
</evidence>
<accession>A0ABT0SJ03</accession>
<dbReference type="PANTHER" id="PTHR33986:SF15">
    <property type="entry name" value="MITOCHONDRIAL FISSION PROTEIN ELM1"/>
    <property type="match status" value="1"/>
</dbReference>
<comment type="caution">
    <text evidence="1">The sequence shown here is derived from an EMBL/GenBank/DDBJ whole genome shotgun (WGS) entry which is preliminary data.</text>
</comment>